<organism evidence="2 3">
    <name type="scientific">Gymnopilus dilepis</name>
    <dbReference type="NCBI Taxonomy" id="231916"/>
    <lineage>
        <taxon>Eukaryota</taxon>
        <taxon>Fungi</taxon>
        <taxon>Dikarya</taxon>
        <taxon>Basidiomycota</taxon>
        <taxon>Agaricomycotina</taxon>
        <taxon>Agaricomycetes</taxon>
        <taxon>Agaricomycetidae</taxon>
        <taxon>Agaricales</taxon>
        <taxon>Agaricineae</taxon>
        <taxon>Hymenogastraceae</taxon>
        <taxon>Gymnopilus</taxon>
    </lineage>
</organism>
<proteinExistence type="predicted"/>
<dbReference type="Proteomes" id="UP000284706">
    <property type="component" value="Unassembled WGS sequence"/>
</dbReference>
<protein>
    <submittedName>
        <fullName evidence="2">Uncharacterized protein</fullName>
    </submittedName>
</protein>
<feature type="compositionally biased region" description="Polar residues" evidence="1">
    <location>
        <begin position="11"/>
        <end position="23"/>
    </location>
</feature>
<evidence type="ECO:0000256" key="1">
    <source>
        <dbReference type="SAM" id="MobiDB-lite"/>
    </source>
</evidence>
<dbReference type="OrthoDB" id="3054876at2759"/>
<evidence type="ECO:0000313" key="2">
    <source>
        <dbReference type="EMBL" id="PPR06555.1"/>
    </source>
</evidence>
<name>A0A409YU55_9AGAR</name>
<comment type="caution">
    <text evidence="2">The sequence shown here is derived from an EMBL/GenBank/DDBJ whole genome shotgun (WGS) entry which is preliminary data.</text>
</comment>
<gene>
    <name evidence="2" type="ORF">CVT26_000733</name>
</gene>
<accession>A0A409YU55</accession>
<dbReference type="AlphaFoldDB" id="A0A409YU55"/>
<reference evidence="2 3" key="1">
    <citation type="journal article" date="2018" name="Evol. Lett.">
        <title>Horizontal gene cluster transfer increased hallucinogenic mushroom diversity.</title>
        <authorList>
            <person name="Reynolds H.T."/>
            <person name="Vijayakumar V."/>
            <person name="Gluck-Thaler E."/>
            <person name="Korotkin H.B."/>
            <person name="Matheny P.B."/>
            <person name="Slot J.C."/>
        </authorList>
    </citation>
    <scope>NUCLEOTIDE SEQUENCE [LARGE SCALE GENOMIC DNA]</scope>
    <source>
        <strain evidence="2 3">SRW20</strain>
    </source>
</reference>
<keyword evidence="3" id="KW-1185">Reference proteome</keyword>
<evidence type="ECO:0000313" key="3">
    <source>
        <dbReference type="Proteomes" id="UP000284706"/>
    </source>
</evidence>
<feature type="region of interest" description="Disordered" evidence="1">
    <location>
        <begin position="1"/>
        <end position="23"/>
    </location>
</feature>
<dbReference type="InParanoid" id="A0A409YU55"/>
<dbReference type="EMBL" id="NHYE01000286">
    <property type="protein sequence ID" value="PPR06555.1"/>
    <property type="molecule type" value="Genomic_DNA"/>
</dbReference>
<sequence length="113" mass="12501">MIPMQTLRPDSPSNFDAFSPTPTQESMDLARQQLKQLVAAGSNKVETKLGLNSAAQIVLDIIKFAQRAKSHRKDCTYIADQAYQLVNAVDGGVKGRAIDVNDILREHILHLNE</sequence>